<dbReference type="Proteomes" id="UP001365128">
    <property type="component" value="Unassembled WGS sequence"/>
</dbReference>
<reference evidence="2 3" key="1">
    <citation type="submission" date="2024-04" db="EMBL/GenBank/DDBJ databases">
        <title>Phyllosticta paracitricarpa is synonymous to the EU quarantine fungus P. citricarpa based on phylogenomic analyses.</title>
        <authorList>
            <consortium name="Lawrence Berkeley National Laboratory"/>
            <person name="Van Ingen-Buijs V.A."/>
            <person name="Van Westerhoven A.C."/>
            <person name="Haridas S."/>
            <person name="Skiadas P."/>
            <person name="Martin F."/>
            <person name="Groenewald J.Z."/>
            <person name="Crous P.W."/>
            <person name="Seidl M.F."/>
        </authorList>
    </citation>
    <scope>NUCLEOTIDE SEQUENCE [LARGE SCALE GENOMIC DNA]</scope>
    <source>
        <strain evidence="2 3">CBS 122670</strain>
    </source>
</reference>
<name>A0ABR1L5H6_9PEZI</name>
<sequence>MIFPKVGGVVFQAVFFVFEYSRVWFFAKSFVADAQAAKEEKSLRDRSAATSQGAQSTSSRRARRKRRIRIRQRLIRQHIRKDNGEAAVRKSRVGFARSASSSSARKRRRTSHPGPPRPRTTSSSVAHVPCHVGMGEIYMTEQPYMATSPLRRYQALPWLTGSVFWTVQPYMSAWLTGSVFWTVQPYMSAWLTGSLFWTVQPYMSASLTGRMGVWETILAIGLKLENLCVLVSK</sequence>
<protein>
    <submittedName>
        <fullName evidence="2">Uncharacterized protein</fullName>
    </submittedName>
</protein>
<evidence type="ECO:0000256" key="1">
    <source>
        <dbReference type="SAM" id="MobiDB-lite"/>
    </source>
</evidence>
<evidence type="ECO:0000313" key="2">
    <source>
        <dbReference type="EMBL" id="KAK7530486.1"/>
    </source>
</evidence>
<accession>A0ABR1L5H6</accession>
<gene>
    <name evidence="2" type="ORF">IWX46DRAFT_401481</name>
</gene>
<evidence type="ECO:0000313" key="3">
    <source>
        <dbReference type="Proteomes" id="UP001365128"/>
    </source>
</evidence>
<comment type="caution">
    <text evidence="2">The sequence shown here is derived from an EMBL/GenBank/DDBJ whole genome shotgun (WGS) entry which is preliminary data.</text>
</comment>
<keyword evidence="3" id="KW-1185">Reference proteome</keyword>
<proteinExistence type="predicted"/>
<feature type="compositionally biased region" description="Low complexity" evidence="1">
    <location>
        <begin position="48"/>
        <end position="59"/>
    </location>
</feature>
<feature type="region of interest" description="Disordered" evidence="1">
    <location>
        <begin position="41"/>
        <end position="67"/>
    </location>
</feature>
<dbReference type="EMBL" id="JBBPDW010000061">
    <property type="protein sequence ID" value="KAK7530486.1"/>
    <property type="molecule type" value="Genomic_DNA"/>
</dbReference>
<feature type="region of interest" description="Disordered" evidence="1">
    <location>
        <begin position="92"/>
        <end position="126"/>
    </location>
</feature>
<organism evidence="2 3">
    <name type="scientific">Phyllosticta citricarpa</name>
    <dbReference type="NCBI Taxonomy" id="55181"/>
    <lineage>
        <taxon>Eukaryota</taxon>
        <taxon>Fungi</taxon>
        <taxon>Dikarya</taxon>
        <taxon>Ascomycota</taxon>
        <taxon>Pezizomycotina</taxon>
        <taxon>Dothideomycetes</taxon>
        <taxon>Dothideomycetes incertae sedis</taxon>
        <taxon>Botryosphaeriales</taxon>
        <taxon>Phyllostictaceae</taxon>
        <taxon>Phyllosticta</taxon>
    </lineage>
</organism>